<dbReference type="PROSITE" id="PS00430">
    <property type="entry name" value="TONB_DEPENDENT_REC_1"/>
    <property type="match status" value="1"/>
</dbReference>
<dbReference type="InterPro" id="IPR010916">
    <property type="entry name" value="TonB_box_CS"/>
</dbReference>
<proteinExistence type="predicted"/>
<protein>
    <recommendedName>
        <fullName evidence="3">Head domain of trimeric autotransporter adhesin</fullName>
    </recommendedName>
</protein>
<keyword evidence="1" id="KW-0732">Signal</keyword>
<dbReference type="Gene3D" id="2.150.10.10">
    <property type="entry name" value="Serralysin-like metalloprotease, C-terminal"/>
    <property type="match status" value="1"/>
</dbReference>
<feature type="signal peptide" evidence="1">
    <location>
        <begin position="1"/>
        <end position="18"/>
    </location>
</feature>
<gene>
    <name evidence="2" type="ORF">CFS9_03870</name>
</gene>
<accession>A0AAT9GWW9</accession>
<evidence type="ECO:0008006" key="3">
    <source>
        <dbReference type="Google" id="ProtNLM"/>
    </source>
</evidence>
<dbReference type="EMBL" id="AP031573">
    <property type="protein sequence ID" value="BFM41746.1"/>
    <property type="molecule type" value="Genomic_DNA"/>
</dbReference>
<dbReference type="InterPro" id="IPR011049">
    <property type="entry name" value="Serralysin-like_metalloprot_C"/>
</dbReference>
<dbReference type="AlphaFoldDB" id="A0AAT9GWW9"/>
<evidence type="ECO:0000256" key="1">
    <source>
        <dbReference type="SAM" id="SignalP"/>
    </source>
</evidence>
<feature type="chain" id="PRO_5043916439" description="Head domain of trimeric autotransporter adhesin" evidence="1">
    <location>
        <begin position="19"/>
        <end position="503"/>
    </location>
</feature>
<organism evidence="2">
    <name type="scientific">Flavobacterium sp. CFS9</name>
    <dbReference type="NCBI Taxonomy" id="3143118"/>
    <lineage>
        <taxon>Bacteria</taxon>
        <taxon>Pseudomonadati</taxon>
        <taxon>Bacteroidota</taxon>
        <taxon>Flavobacteriia</taxon>
        <taxon>Flavobacteriales</taxon>
        <taxon>Flavobacteriaceae</taxon>
        <taxon>Flavobacterium</taxon>
    </lineage>
</organism>
<name>A0AAT9GWW9_9FLAO</name>
<evidence type="ECO:0000313" key="2">
    <source>
        <dbReference type="EMBL" id="BFM41746.1"/>
    </source>
</evidence>
<sequence length="503" mass="53075">MKRILLFLLFALSFTAFAQVQIPQEYTIQKPLRLATVNPGKKADSVLVRGSDNIVKFIPQSSLKGSPNLDQVLGTGNSTDTIVKIRTIEIGNVIVAGVNPPTDGILFGPALEDSEYSTIQRGRLTSYYYGSESQVNGKGIYVQSDKGSEMSLDSKSLTFSGNGFSAELSYAGEIENPHRKILIPMWDQIDPLEREKNIPLVINGQSADEYGNLDIDLNSGIPPAFIKINEGNGFGIIRADRNAAYFGNIGEDAVDLSNSYGESSTVGATGFGSTIGGGFNNTNANSFGVISGGHNNKMIGGHDSYIGGGDRNSTDGADYAVIVGGQGNKAISRSYVLGGQSNEALAYGSVILGGNSNKTLGESSSVLSGSGNIAQSLAETVLGQYSTNYSPGSNSGYIGTDRIFNIGNGRSDSSTEWSPSRSDALTVLKNGLATLPSVTNALIEAELTGKAVLTKEYLDARIGKIAPASAIDTGSTGEIRIANGYIYWCIAPNSWIRTSGNTW</sequence>
<reference evidence="2" key="1">
    <citation type="submission" date="2024-05" db="EMBL/GenBank/DDBJ databases">
        <title>Whole-Genome Sequence of CFS9, a Potential Fish Probiotic Isolated from the Body Surface of Silurus asotus.</title>
        <authorList>
            <person name="Kojima M."/>
            <person name="Tobioka K."/>
            <person name="Yokota K."/>
            <person name="Nakatani H."/>
            <person name="Hori K."/>
            <person name="Tamaru Y."/>
            <person name="Okazaki F."/>
        </authorList>
    </citation>
    <scope>NUCLEOTIDE SEQUENCE</scope>
    <source>
        <strain evidence="2">CFS9</strain>
    </source>
</reference>
<dbReference type="RefSeq" id="WP_369616998.1">
    <property type="nucleotide sequence ID" value="NZ_AP031573.1"/>
</dbReference>